<dbReference type="GO" id="GO:0051750">
    <property type="term" value="F:delta(3,5)-delta(2,4)-dienoyl-CoA isomerase activity"/>
    <property type="evidence" value="ECO:0007669"/>
    <property type="project" value="TreeGrafter"/>
</dbReference>
<dbReference type="OrthoDB" id="14970at2759"/>
<gene>
    <name evidence="2" type="ORF">FOB60_002563</name>
</gene>
<dbReference type="InterPro" id="IPR045002">
    <property type="entry name" value="Ech1-like"/>
</dbReference>
<evidence type="ECO:0000313" key="2">
    <source>
        <dbReference type="EMBL" id="KAF6052307.1"/>
    </source>
</evidence>
<dbReference type="AlphaFoldDB" id="A0A8X7NKX0"/>
<dbReference type="InterPro" id="IPR029045">
    <property type="entry name" value="ClpP/crotonase-like_dom_sf"/>
</dbReference>
<dbReference type="Pfam" id="PF00378">
    <property type="entry name" value="ECH_1"/>
    <property type="match status" value="1"/>
</dbReference>
<dbReference type="InterPro" id="IPR001753">
    <property type="entry name" value="Enoyl-CoA_hydra/iso"/>
</dbReference>
<dbReference type="SUPFAM" id="SSF52096">
    <property type="entry name" value="ClpP/crotonase"/>
    <property type="match status" value="1"/>
</dbReference>
<reference evidence="2" key="1">
    <citation type="submission" date="2020-03" db="EMBL/GenBank/DDBJ databases">
        <title>FDA dAtabase for Regulatory Grade micrObial Sequences (FDA-ARGOS): Supporting development and validation of Infectious Disease Dx tests.</title>
        <authorList>
            <person name="Campos J."/>
            <person name="Goldberg B."/>
            <person name="Tallon L."/>
            <person name="Sadzewicz L."/>
            <person name="Vavikolanu K."/>
            <person name="Mehta A."/>
            <person name="Aluvathingal J."/>
            <person name="Nadendla S."/>
            <person name="Nandy P."/>
            <person name="Geyer C."/>
            <person name="Yan Y."/>
            <person name="Sichtig H."/>
        </authorList>
    </citation>
    <scope>NUCLEOTIDE SEQUENCE [LARGE SCALE GENOMIC DNA]</scope>
    <source>
        <strain evidence="2">FDAARGOS_652</strain>
    </source>
</reference>
<proteinExistence type="inferred from homology"/>
<name>A0A8X7NKX0_CANPA</name>
<dbReference type="GO" id="GO:0005739">
    <property type="term" value="C:mitochondrion"/>
    <property type="evidence" value="ECO:0007669"/>
    <property type="project" value="TreeGrafter"/>
</dbReference>
<dbReference type="Gene3D" id="3.90.226.10">
    <property type="entry name" value="2-enoyl-CoA Hydratase, Chain A, domain 1"/>
    <property type="match status" value="1"/>
</dbReference>
<dbReference type="EMBL" id="JABWAB010000004">
    <property type="protein sequence ID" value="KAF6052307.1"/>
    <property type="molecule type" value="Genomic_DNA"/>
</dbReference>
<comment type="similarity">
    <text evidence="1">Belongs to the enoyl-CoA hydratase/isomerase family.</text>
</comment>
<protein>
    <submittedName>
        <fullName evidence="2">Enoyl-CoA hydratase/isomerase family protein</fullName>
    </submittedName>
</protein>
<accession>A0A8X7NKX0</accession>
<dbReference type="SMR" id="A0A8X7NKX0"/>
<evidence type="ECO:0000313" key="3">
    <source>
        <dbReference type="Proteomes" id="UP000590412"/>
    </source>
</evidence>
<sequence>MPFDPKSYENYEFFTVTTLSKGVAHVQYTNPKTLNAYTNQNWKDYGEILTRLDKEDDILVIVISSGVPKSFSSGLNMKTAMEMSKNTPKDDKERYNLYHDYIKDFQDACTVPARINKPTIGILNGINYGLALDLASAYSIRIGVEGARFSIAEVNIGISADMGSLQRMPRITNNASKLMQHGLLGDVFDLKEAVEIGYLSTTVKSVEEGIKLAGEWGHKMTQFQRWAITGTKKHIQDILNGTTHEQGLTDIREHNAENFTRGTKL</sequence>
<evidence type="ECO:0000256" key="1">
    <source>
        <dbReference type="ARBA" id="ARBA00005254"/>
    </source>
</evidence>
<dbReference type="Proteomes" id="UP000590412">
    <property type="component" value="Unassembled WGS sequence"/>
</dbReference>
<dbReference type="CDD" id="cd06558">
    <property type="entry name" value="crotonase-like"/>
    <property type="match status" value="1"/>
</dbReference>
<dbReference type="PANTHER" id="PTHR43149:SF1">
    <property type="entry name" value="DELTA(3,5)-DELTA(2,4)-DIENOYL-COA ISOMERASE, MITOCHONDRIAL"/>
    <property type="match status" value="1"/>
</dbReference>
<comment type="caution">
    <text evidence="2">The sequence shown here is derived from an EMBL/GenBank/DDBJ whole genome shotgun (WGS) entry which is preliminary data.</text>
</comment>
<organism evidence="2 3">
    <name type="scientific">Candida parapsilosis</name>
    <name type="common">Yeast</name>
    <dbReference type="NCBI Taxonomy" id="5480"/>
    <lineage>
        <taxon>Eukaryota</taxon>
        <taxon>Fungi</taxon>
        <taxon>Dikarya</taxon>
        <taxon>Ascomycota</taxon>
        <taxon>Saccharomycotina</taxon>
        <taxon>Pichiomycetes</taxon>
        <taxon>Debaryomycetaceae</taxon>
        <taxon>Candida/Lodderomyces clade</taxon>
        <taxon>Candida</taxon>
    </lineage>
</organism>
<dbReference type="PANTHER" id="PTHR43149">
    <property type="entry name" value="ENOYL-COA HYDRATASE"/>
    <property type="match status" value="1"/>
</dbReference>